<dbReference type="NCBIfam" id="TIGR00543">
    <property type="entry name" value="isochor_syn"/>
    <property type="match status" value="1"/>
</dbReference>
<organism evidence="7 8">
    <name type="scientific">Phocaeicola plebeius</name>
    <dbReference type="NCBI Taxonomy" id="310297"/>
    <lineage>
        <taxon>Bacteria</taxon>
        <taxon>Pseudomonadati</taxon>
        <taxon>Bacteroidota</taxon>
        <taxon>Bacteroidia</taxon>
        <taxon>Bacteroidales</taxon>
        <taxon>Bacteroidaceae</taxon>
        <taxon>Phocaeicola</taxon>
    </lineage>
</organism>
<sequence>MKTPETIYHHLIDSFTHSNVSFALYRLPWTDEPILIMQEEGQPECISSLNELNQKKGFLLSPFHLTSFRPATLIRPDIQAHDWGEIKSVLQEWITRHPQYTDSHATAQESVQESYTTSEKEEKDLYTETFSRFIMPLKEKQLRKLVLSRSTTQAINEQFSPLSAFIKACNSYPRMMISLCHTPSTGTWIGSTPEIILSGHEKDWHTVALAGTMPMQGEIMPTEWSKKNKEEQAFVGEYIRKAIKKFGSKLTEKGPYTARAGQLVHLKTDFHFCLKDTSHLGDVLQELHPTPAVCGLPKEEAYQFILDTEPHDRLFYSGIIGWIDPEGDTTLYVNLRCMHIENKKATLYAGGGILPDSTADAEWEETQQKMNTMRNIL</sequence>
<protein>
    <recommendedName>
        <fullName evidence="3">isochorismate synthase</fullName>
        <ecNumber evidence="3">5.4.4.2</ecNumber>
    </recommendedName>
    <alternativeName>
        <fullName evidence="5">Isochorismate mutase</fullName>
    </alternativeName>
</protein>
<evidence type="ECO:0000259" key="6">
    <source>
        <dbReference type="Pfam" id="PF00425"/>
    </source>
</evidence>
<dbReference type="InterPro" id="IPR004561">
    <property type="entry name" value="IsoChor_synthase"/>
</dbReference>
<dbReference type="InterPro" id="IPR015890">
    <property type="entry name" value="Chorismate_C"/>
</dbReference>
<dbReference type="AlphaFoldDB" id="A0A3E4ZEP3"/>
<keyword evidence="4 7" id="KW-0413">Isomerase</keyword>
<feature type="domain" description="Chorismate-utilising enzyme C-terminal" evidence="6">
    <location>
        <begin position="124"/>
        <end position="369"/>
    </location>
</feature>
<dbReference type="RefSeq" id="WP_117700508.1">
    <property type="nucleotide sequence ID" value="NZ_JBKVRK010000002.1"/>
</dbReference>
<comment type="caution">
    <text evidence="7">The sequence shown here is derived from an EMBL/GenBank/DDBJ whole genome shotgun (WGS) entry which is preliminary data.</text>
</comment>
<dbReference type="InterPro" id="IPR005801">
    <property type="entry name" value="ADC_synthase"/>
</dbReference>
<dbReference type="GO" id="GO:0008909">
    <property type="term" value="F:isochorismate synthase activity"/>
    <property type="evidence" value="ECO:0007669"/>
    <property type="project" value="UniProtKB-EC"/>
</dbReference>
<dbReference type="Pfam" id="PF00425">
    <property type="entry name" value="Chorismate_bind"/>
    <property type="match status" value="1"/>
</dbReference>
<dbReference type="PANTHER" id="PTHR42839">
    <property type="entry name" value="ISOCHORISMATE SYNTHASE ENTC"/>
    <property type="match status" value="1"/>
</dbReference>
<proteinExistence type="inferred from homology"/>
<evidence type="ECO:0000313" key="7">
    <source>
        <dbReference type="EMBL" id="RGM93493.1"/>
    </source>
</evidence>
<dbReference type="EC" id="5.4.4.2" evidence="3"/>
<dbReference type="EMBL" id="QSTW01000001">
    <property type="protein sequence ID" value="RGM93493.1"/>
    <property type="molecule type" value="Genomic_DNA"/>
</dbReference>
<comment type="similarity">
    <text evidence="2">Belongs to the isochorismate synthase family.</text>
</comment>
<comment type="catalytic activity">
    <reaction evidence="1">
        <text>chorismate = isochorismate</text>
        <dbReference type="Rhea" id="RHEA:18985"/>
        <dbReference type="ChEBI" id="CHEBI:29748"/>
        <dbReference type="ChEBI" id="CHEBI:29780"/>
        <dbReference type="EC" id="5.4.4.2"/>
    </reaction>
</comment>
<accession>A0A3E4ZEP3</accession>
<evidence type="ECO:0000256" key="1">
    <source>
        <dbReference type="ARBA" id="ARBA00000799"/>
    </source>
</evidence>
<dbReference type="PANTHER" id="PTHR42839:SF2">
    <property type="entry name" value="ISOCHORISMATE SYNTHASE ENTC"/>
    <property type="match status" value="1"/>
</dbReference>
<evidence type="ECO:0000313" key="8">
    <source>
        <dbReference type="Proteomes" id="UP000260814"/>
    </source>
</evidence>
<name>A0A3E4ZEP3_9BACT</name>
<dbReference type="Proteomes" id="UP000260814">
    <property type="component" value="Unassembled WGS sequence"/>
</dbReference>
<evidence type="ECO:0000256" key="2">
    <source>
        <dbReference type="ARBA" id="ARBA00005297"/>
    </source>
</evidence>
<evidence type="ECO:0000256" key="4">
    <source>
        <dbReference type="ARBA" id="ARBA00023235"/>
    </source>
</evidence>
<dbReference type="SUPFAM" id="SSF56322">
    <property type="entry name" value="ADC synthase"/>
    <property type="match status" value="1"/>
</dbReference>
<evidence type="ECO:0000256" key="3">
    <source>
        <dbReference type="ARBA" id="ARBA00012824"/>
    </source>
</evidence>
<dbReference type="Gene3D" id="3.60.120.10">
    <property type="entry name" value="Anthranilate synthase"/>
    <property type="match status" value="1"/>
</dbReference>
<gene>
    <name evidence="7" type="ORF">DXB87_00295</name>
</gene>
<reference evidence="7 8" key="1">
    <citation type="submission" date="2018-08" db="EMBL/GenBank/DDBJ databases">
        <title>A genome reference for cultivated species of the human gut microbiota.</title>
        <authorList>
            <person name="Zou Y."/>
            <person name="Xue W."/>
            <person name="Luo G."/>
        </authorList>
    </citation>
    <scope>NUCLEOTIDE SEQUENCE [LARGE SCALE GENOMIC DNA]</scope>
    <source>
        <strain evidence="7 8">OM06-2</strain>
    </source>
</reference>
<evidence type="ECO:0000256" key="5">
    <source>
        <dbReference type="ARBA" id="ARBA00041564"/>
    </source>
</evidence>